<dbReference type="STRING" id="485916.Dtox_0827"/>
<keyword evidence="9" id="KW-0718">Serine biosynthesis</keyword>
<evidence type="ECO:0000256" key="4">
    <source>
        <dbReference type="ARBA" id="ARBA00012640"/>
    </source>
</evidence>
<name>C8W270_DESAS</name>
<keyword evidence="8" id="KW-0460">Magnesium</keyword>
<dbReference type="Proteomes" id="UP000002217">
    <property type="component" value="Chromosome"/>
</dbReference>
<dbReference type="SFLD" id="SFLDG01129">
    <property type="entry name" value="C1.5:_HAD__Beta-PGM__Phosphata"/>
    <property type="match status" value="1"/>
</dbReference>
<dbReference type="GO" id="GO:0005737">
    <property type="term" value="C:cytoplasm"/>
    <property type="evidence" value="ECO:0007669"/>
    <property type="project" value="TreeGrafter"/>
</dbReference>
<sequence>MSDQKIKLIAFDMDGTLTSEHSSWEYLHRRMEIWHEKAHVFQDLFWAGKIDYAEFCRLDASLWQGTDCLRAAEILTEIQLRPRAGKVLRTLHRSGVKIALLSSGLKLLADQLAQILPFHHHLANELVCRDGSFTGEVLIHVSTDVRGLRKEDHLQNLMDKYNIRPEEAAAVGDSLGDLEMLRATPNALLIGAKDEDKHKIMRELPKIILLQELEDIFRHLPFRV</sequence>
<evidence type="ECO:0000256" key="9">
    <source>
        <dbReference type="ARBA" id="ARBA00023299"/>
    </source>
</evidence>
<dbReference type="eggNOG" id="COG0560">
    <property type="taxonomic scope" value="Bacteria"/>
</dbReference>
<evidence type="ECO:0000256" key="2">
    <source>
        <dbReference type="ARBA" id="ARBA00005135"/>
    </source>
</evidence>
<dbReference type="Pfam" id="PF12710">
    <property type="entry name" value="HAD"/>
    <property type="match status" value="1"/>
</dbReference>
<comment type="catalytic activity">
    <reaction evidence="11">
        <text>O-phospho-D-serine + H2O = D-serine + phosphate</text>
        <dbReference type="Rhea" id="RHEA:24873"/>
        <dbReference type="ChEBI" id="CHEBI:15377"/>
        <dbReference type="ChEBI" id="CHEBI:35247"/>
        <dbReference type="ChEBI" id="CHEBI:43474"/>
        <dbReference type="ChEBI" id="CHEBI:58680"/>
        <dbReference type="EC" id="3.1.3.3"/>
    </reaction>
</comment>
<evidence type="ECO:0000256" key="7">
    <source>
        <dbReference type="ARBA" id="ARBA00022801"/>
    </source>
</evidence>
<reference evidence="12 13" key="1">
    <citation type="journal article" date="2009" name="Stand. Genomic Sci.">
        <title>Complete genome sequence of Desulfotomaculum acetoxidans type strain (5575).</title>
        <authorList>
            <person name="Spring S."/>
            <person name="Lapidus A."/>
            <person name="Schroder M."/>
            <person name="Gleim D."/>
            <person name="Sims D."/>
            <person name="Meincke L."/>
            <person name="Glavina Del Rio T."/>
            <person name="Tice H."/>
            <person name="Copeland A."/>
            <person name="Cheng J.F."/>
            <person name="Lucas S."/>
            <person name="Chen F."/>
            <person name="Nolan M."/>
            <person name="Bruce D."/>
            <person name="Goodwin L."/>
            <person name="Pitluck S."/>
            <person name="Ivanova N."/>
            <person name="Mavromatis K."/>
            <person name="Mikhailova N."/>
            <person name="Pati A."/>
            <person name="Chen A."/>
            <person name="Palaniappan K."/>
            <person name="Land M."/>
            <person name="Hauser L."/>
            <person name="Chang Y.J."/>
            <person name="Jeffries C.D."/>
            <person name="Chain P."/>
            <person name="Saunders E."/>
            <person name="Brettin T."/>
            <person name="Detter J.C."/>
            <person name="Goker M."/>
            <person name="Bristow J."/>
            <person name="Eisen J.A."/>
            <person name="Markowitz V."/>
            <person name="Hugenholtz P."/>
            <person name="Kyrpides N.C."/>
            <person name="Klenk H.P."/>
            <person name="Han C."/>
        </authorList>
    </citation>
    <scope>NUCLEOTIDE SEQUENCE [LARGE SCALE GENOMIC DNA]</scope>
    <source>
        <strain evidence="13">ATCC 49208 / DSM 771 / VKM B-1644</strain>
    </source>
</reference>
<evidence type="ECO:0000256" key="8">
    <source>
        <dbReference type="ARBA" id="ARBA00022842"/>
    </source>
</evidence>
<dbReference type="InterPro" id="IPR023214">
    <property type="entry name" value="HAD_sf"/>
</dbReference>
<keyword evidence="7 12" id="KW-0378">Hydrolase</keyword>
<dbReference type="SUPFAM" id="SSF56784">
    <property type="entry name" value="HAD-like"/>
    <property type="match status" value="1"/>
</dbReference>
<dbReference type="OrthoDB" id="9794212at2"/>
<evidence type="ECO:0000313" key="13">
    <source>
        <dbReference type="Proteomes" id="UP000002217"/>
    </source>
</evidence>
<dbReference type="InterPro" id="IPR036412">
    <property type="entry name" value="HAD-like_sf"/>
</dbReference>
<accession>C8W270</accession>
<evidence type="ECO:0000256" key="10">
    <source>
        <dbReference type="ARBA" id="ARBA00048138"/>
    </source>
</evidence>
<protein>
    <recommendedName>
        <fullName evidence="4">phosphoserine phosphatase</fullName>
        <ecNumber evidence="4">3.1.3.3</ecNumber>
    </recommendedName>
</protein>
<dbReference type="NCBIfam" id="TIGR01488">
    <property type="entry name" value="HAD-SF-IB"/>
    <property type="match status" value="1"/>
</dbReference>
<dbReference type="KEGG" id="dae:Dtox_0827"/>
<dbReference type="EC" id="3.1.3.3" evidence="4"/>
<organism evidence="12 13">
    <name type="scientific">Desulfofarcimen acetoxidans (strain ATCC 49208 / DSM 771 / KCTC 5769 / VKM B-1644 / 5575)</name>
    <name type="common">Desulfotomaculum acetoxidans</name>
    <dbReference type="NCBI Taxonomy" id="485916"/>
    <lineage>
        <taxon>Bacteria</taxon>
        <taxon>Bacillati</taxon>
        <taxon>Bacillota</taxon>
        <taxon>Clostridia</taxon>
        <taxon>Eubacteriales</taxon>
        <taxon>Peptococcaceae</taxon>
        <taxon>Desulfofarcimen</taxon>
    </lineage>
</organism>
<dbReference type="NCBIfam" id="TIGR01491">
    <property type="entry name" value="HAD-SF-IB-PSPlk"/>
    <property type="match status" value="1"/>
</dbReference>
<keyword evidence="5" id="KW-0028">Amino-acid biosynthesis</keyword>
<dbReference type="GO" id="GO:0000287">
    <property type="term" value="F:magnesium ion binding"/>
    <property type="evidence" value="ECO:0007669"/>
    <property type="project" value="TreeGrafter"/>
</dbReference>
<gene>
    <name evidence="12" type="ordered locus">Dtox_0827</name>
</gene>
<evidence type="ECO:0000256" key="5">
    <source>
        <dbReference type="ARBA" id="ARBA00022605"/>
    </source>
</evidence>
<evidence type="ECO:0000256" key="3">
    <source>
        <dbReference type="ARBA" id="ARBA00009184"/>
    </source>
</evidence>
<dbReference type="PANTHER" id="PTHR43344:SF2">
    <property type="entry name" value="PHOSPHOSERINE PHOSPHATASE"/>
    <property type="match status" value="1"/>
</dbReference>
<evidence type="ECO:0000256" key="11">
    <source>
        <dbReference type="ARBA" id="ARBA00048523"/>
    </source>
</evidence>
<evidence type="ECO:0000256" key="1">
    <source>
        <dbReference type="ARBA" id="ARBA00001946"/>
    </source>
</evidence>
<comment type="pathway">
    <text evidence="2">Amino-acid biosynthesis; L-serine biosynthesis; L-serine from 3-phospho-D-glycerate: step 3/3.</text>
</comment>
<dbReference type="AlphaFoldDB" id="C8W270"/>
<dbReference type="GO" id="GO:0036424">
    <property type="term" value="F:L-phosphoserine phosphatase activity"/>
    <property type="evidence" value="ECO:0007669"/>
    <property type="project" value="TreeGrafter"/>
</dbReference>
<evidence type="ECO:0000313" key="12">
    <source>
        <dbReference type="EMBL" id="ACV61734.1"/>
    </source>
</evidence>
<dbReference type="PANTHER" id="PTHR43344">
    <property type="entry name" value="PHOSPHOSERINE PHOSPHATASE"/>
    <property type="match status" value="1"/>
</dbReference>
<keyword evidence="6" id="KW-0479">Metal-binding</keyword>
<evidence type="ECO:0000256" key="6">
    <source>
        <dbReference type="ARBA" id="ARBA00022723"/>
    </source>
</evidence>
<comment type="catalytic activity">
    <reaction evidence="10">
        <text>O-phospho-L-serine + H2O = L-serine + phosphate</text>
        <dbReference type="Rhea" id="RHEA:21208"/>
        <dbReference type="ChEBI" id="CHEBI:15377"/>
        <dbReference type="ChEBI" id="CHEBI:33384"/>
        <dbReference type="ChEBI" id="CHEBI:43474"/>
        <dbReference type="ChEBI" id="CHEBI:57524"/>
        <dbReference type="EC" id="3.1.3.3"/>
    </reaction>
</comment>
<dbReference type="SFLD" id="SFLDS00003">
    <property type="entry name" value="Haloacid_Dehalogenase"/>
    <property type="match status" value="1"/>
</dbReference>
<dbReference type="GO" id="GO:0006564">
    <property type="term" value="P:L-serine biosynthetic process"/>
    <property type="evidence" value="ECO:0007669"/>
    <property type="project" value="UniProtKB-KW"/>
</dbReference>
<comment type="similarity">
    <text evidence="3">Belongs to the HAD-like hydrolase superfamily. SerB family.</text>
</comment>
<dbReference type="HOGENOM" id="CLU_036368_4_5_9"/>
<keyword evidence="13" id="KW-1185">Reference proteome</keyword>
<dbReference type="RefSeq" id="WP_015756452.1">
    <property type="nucleotide sequence ID" value="NC_013216.1"/>
</dbReference>
<proteinExistence type="inferred from homology"/>
<dbReference type="EMBL" id="CP001720">
    <property type="protein sequence ID" value="ACV61734.1"/>
    <property type="molecule type" value="Genomic_DNA"/>
</dbReference>
<dbReference type="Gene3D" id="3.40.50.1000">
    <property type="entry name" value="HAD superfamily/HAD-like"/>
    <property type="match status" value="1"/>
</dbReference>
<comment type="cofactor">
    <cofactor evidence="1">
        <name>Mg(2+)</name>
        <dbReference type="ChEBI" id="CHEBI:18420"/>
    </cofactor>
</comment>
<dbReference type="InterPro" id="IPR050582">
    <property type="entry name" value="HAD-like_SerB"/>
</dbReference>
<dbReference type="InterPro" id="IPR006386">
    <property type="entry name" value="HAD-SF_hydro_IB_PSP-like_arc"/>
</dbReference>